<keyword evidence="19" id="KW-1185">Reference proteome</keyword>
<dbReference type="EMBL" id="JBBWRZ010000008">
    <property type="protein sequence ID" value="KAK8230321.1"/>
    <property type="molecule type" value="Genomic_DNA"/>
</dbReference>
<reference evidence="18 19" key="1">
    <citation type="submission" date="2024-04" db="EMBL/GenBank/DDBJ databases">
        <title>Phyllosticta paracitricarpa is synonymous to the EU quarantine fungus P. citricarpa based on phylogenomic analyses.</title>
        <authorList>
            <consortium name="Lawrence Berkeley National Laboratory"/>
            <person name="Van Ingen-Buijs V.A."/>
            <person name="Van Westerhoven A.C."/>
            <person name="Haridas S."/>
            <person name="Skiadas P."/>
            <person name="Martin F."/>
            <person name="Groenewald J.Z."/>
            <person name="Crous P.W."/>
            <person name="Seidl M.F."/>
        </authorList>
    </citation>
    <scope>NUCLEOTIDE SEQUENCE [LARGE SCALE GENOMIC DNA]</scope>
    <source>
        <strain evidence="18 19">CBS 123374</strain>
    </source>
</reference>
<feature type="domain" description="CFEM" evidence="17">
    <location>
        <begin position="17"/>
        <end position="129"/>
    </location>
</feature>
<keyword evidence="11 14" id="KW-1015">Disulfide bond</keyword>
<evidence type="ECO:0000259" key="17">
    <source>
        <dbReference type="PROSITE" id="PS52012"/>
    </source>
</evidence>
<evidence type="ECO:0000256" key="6">
    <source>
        <dbReference type="ARBA" id="ARBA00022622"/>
    </source>
</evidence>
<accession>A0ABR1YIE5</accession>
<keyword evidence="7 15" id="KW-0812">Transmembrane</keyword>
<gene>
    <name evidence="18" type="ORF">HDK90DRAFT_526663</name>
</gene>
<sequence length="530" mass="59399">MRGALLWFPLLILQPLTTLAASSGSDSSSANSTAALDTFLSIPKCGQTCLTRGVELKTDCDLTNTACLCASKALEEWLVDCLLDNCTVKDSLTTKRITAKACDLPVRDIGYIMSWTGGVGGLVATVMVALRVLYRMPFLGGSFWLDDLCILLLLFSLIPLSVLSFASRDVWTVSFAHITDVLHITYWVEIVYTLCLYFVKTSILLFYLRIFPDERFRRWLYFSLVLCFLHGAGFGLAVIFQCRPISYSWTGWTGEEKGKCINVNVMFMVSAYVHIFLDLLVLVLPLPQLAKLTLNPWRRARVMFMFLVGSFATIASCIRIHHMKVLGRSHNPTWDYVPVGYWSTIEVDTATACACLPAVRALIYKVFFPQTASDTPEEMDRSRYTMPGLPRDELFNGKQAAANDRRDTCTEMGAGFGERPSNGVRRDEENEIQTHIQRVVIRRKGDESSEVAVLPLEEFDEERSDKSSNWGAAEGSSRKVWHLKRRIEFVLPGNWETLRAPGLSIVRTFGAIMKSVSCGKSTVALLTMDS</sequence>
<evidence type="ECO:0000256" key="15">
    <source>
        <dbReference type="SAM" id="Phobius"/>
    </source>
</evidence>
<evidence type="ECO:0000256" key="11">
    <source>
        <dbReference type="ARBA" id="ARBA00023157"/>
    </source>
</evidence>
<evidence type="ECO:0000313" key="19">
    <source>
        <dbReference type="Proteomes" id="UP001492380"/>
    </source>
</evidence>
<evidence type="ECO:0000256" key="5">
    <source>
        <dbReference type="ARBA" id="ARBA00022525"/>
    </source>
</evidence>
<dbReference type="InterPro" id="IPR049326">
    <property type="entry name" value="Rhodopsin_dom_fungi"/>
</dbReference>
<feature type="signal peptide" evidence="16">
    <location>
        <begin position="1"/>
        <end position="20"/>
    </location>
</feature>
<organism evidence="18 19">
    <name type="scientific">Phyllosticta capitalensis</name>
    <dbReference type="NCBI Taxonomy" id="121624"/>
    <lineage>
        <taxon>Eukaryota</taxon>
        <taxon>Fungi</taxon>
        <taxon>Dikarya</taxon>
        <taxon>Ascomycota</taxon>
        <taxon>Pezizomycotina</taxon>
        <taxon>Dothideomycetes</taxon>
        <taxon>Dothideomycetes incertae sedis</taxon>
        <taxon>Botryosphaeriales</taxon>
        <taxon>Phyllostictaceae</taxon>
        <taxon>Phyllosticta</taxon>
    </lineage>
</organism>
<evidence type="ECO:0000256" key="7">
    <source>
        <dbReference type="ARBA" id="ARBA00022692"/>
    </source>
</evidence>
<feature type="transmembrane region" description="Helical" evidence="15">
    <location>
        <begin position="219"/>
        <end position="240"/>
    </location>
</feature>
<name>A0ABR1YIE5_9PEZI</name>
<dbReference type="InterPro" id="IPR008427">
    <property type="entry name" value="Extracellular_membr_CFEM_dom"/>
</dbReference>
<feature type="transmembrane region" description="Helical" evidence="15">
    <location>
        <begin position="302"/>
        <end position="321"/>
    </location>
</feature>
<feature type="transmembrane region" description="Helical" evidence="15">
    <location>
        <begin position="271"/>
        <end position="290"/>
    </location>
</feature>
<comment type="similarity">
    <text evidence="13">Belongs to the SAT4 family.</text>
</comment>
<evidence type="ECO:0000256" key="3">
    <source>
        <dbReference type="ARBA" id="ARBA00004613"/>
    </source>
</evidence>
<feature type="transmembrane region" description="Helical" evidence="15">
    <location>
        <begin position="145"/>
        <end position="166"/>
    </location>
</feature>
<proteinExistence type="inferred from homology"/>
<feature type="disulfide bond" evidence="14">
    <location>
        <begin position="60"/>
        <end position="67"/>
    </location>
</feature>
<evidence type="ECO:0000256" key="1">
    <source>
        <dbReference type="ARBA" id="ARBA00004141"/>
    </source>
</evidence>
<dbReference type="Pfam" id="PF20684">
    <property type="entry name" value="Fung_rhodopsin"/>
    <property type="match status" value="1"/>
</dbReference>
<dbReference type="PANTHER" id="PTHR33048">
    <property type="entry name" value="PTH11-LIKE INTEGRAL MEMBRANE PROTEIN (AFU_ORTHOLOGUE AFUA_5G11245)"/>
    <property type="match status" value="1"/>
</dbReference>
<dbReference type="Proteomes" id="UP001492380">
    <property type="component" value="Unassembled WGS sequence"/>
</dbReference>
<dbReference type="PANTHER" id="PTHR33048:SF143">
    <property type="entry name" value="EXTRACELLULAR MEMBRANE PROTEIN CFEM DOMAIN-CONTAINING PROTEIN-RELATED"/>
    <property type="match status" value="1"/>
</dbReference>
<evidence type="ECO:0000256" key="2">
    <source>
        <dbReference type="ARBA" id="ARBA00004589"/>
    </source>
</evidence>
<keyword evidence="8 16" id="KW-0732">Signal</keyword>
<keyword evidence="6" id="KW-0325">Glycoprotein</keyword>
<dbReference type="InterPro" id="IPR052337">
    <property type="entry name" value="SAT4-like"/>
</dbReference>
<dbReference type="PROSITE" id="PS52012">
    <property type="entry name" value="CFEM"/>
    <property type="match status" value="1"/>
</dbReference>
<evidence type="ECO:0000256" key="4">
    <source>
        <dbReference type="ARBA" id="ARBA00010031"/>
    </source>
</evidence>
<feature type="transmembrane region" description="Helical" evidence="15">
    <location>
        <begin position="186"/>
        <end position="207"/>
    </location>
</feature>
<keyword evidence="6" id="KW-0336">GPI-anchor</keyword>
<dbReference type="Pfam" id="PF05730">
    <property type="entry name" value="CFEM"/>
    <property type="match status" value="1"/>
</dbReference>
<evidence type="ECO:0000256" key="13">
    <source>
        <dbReference type="ARBA" id="ARBA00038359"/>
    </source>
</evidence>
<comment type="caution">
    <text evidence="18">The sequence shown here is derived from an EMBL/GenBank/DDBJ whole genome shotgun (WGS) entry which is preliminary data.</text>
</comment>
<keyword evidence="12" id="KW-0449">Lipoprotein</keyword>
<feature type="disulfide bond" evidence="14">
    <location>
        <begin position="69"/>
        <end position="102"/>
    </location>
</feature>
<evidence type="ECO:0000256" key="9">
    <source>
        <dbReference type="ARBA" id="ARBA00022989"/>
    </source>
</evidence>
<evidence type="ECO:0000256" key="14">
    <source>
        <dbReference type="PROSITE-ProRule" id="PRU01356"/>
    </source>
</evidence>
<protein>
    <recommendedName>
        <fullName evidence="17">CFEM domain-containing protein</fullName>
    </recommendedName>
</protein>
<evidence type="ECO:0000256" key="16">
    <source>
        <dbReference type="SAM" id="SignalP"/>
    </source>
</evidence>
<comment type="similarity">
    <text evidence="4">Belongs to the RBT5 family.</text>
</comment>
<keyword evidence="10 15" id="KW-0472">Membrane</keyword>
<feature type="transmembrane region" description="Helical" evidence="15">
    <location>
        <begin position="112"/>
        <end position="133"/>
    </location>
</feature>
<evidence type="ECO:0000256" key="10">
    <source>
        <dbReference type="ARBA" id="ARBA00023136"/>
    </source>
</evidence>
<comment type="caution">
    <text evidence="14">Lacks conserved residue(s) required for the propagation of feature annotation.</text>
</comment>
<keyword evidence="5" id="KW-0964">Secreted</keyword>
<keyword evidence="9 15" id="KW-1133">Transmembrane helix</keyword>
<evidence type="ECO:0000256" key="8">
    <source>
        <dbReference type="ARBA" id="ARBA00022729"/>
    </source>
</evidence>
<evidence type="ECO:0000313" key="18">
    <source>
        <dbReference type="EMBL" id="KAK8230321.1"/>
    </source>
</evidence>
<evidence type="ECO:0000256" key="12">
    <source>
        <dbReference type="ARBA" id="ARBA00023288"/>
    </source>
</evidence>
<comment type="subcellular location">
    <subcellularLocation>
        <location evidence="2">Membrane</location>
        <topology evidence="2">Lipid-anchor</topology>
        <topology evidence="2">GPI-anchor</topology>
    </subcellularLocation>
    <subcellularLocation>
        <location evidence="1">Membrane</location>
        <topology evidence="1">Multi-pass membrane protein</topology>
    </subcellularLocation>
    <subcellularLocation>
        <location evidence="3">Secreted</location>
    </subcellularLocation>
</comment>
<feature type="chain" id="PRO_5045162552" description="CFEM domain-containing protein" evidence="16">
    <location>
        <begin position="21"/>
        <end position="530"/>
    </location>
</feature>